<keyword evidence="5 8" id="KW-0812">Transmembrane</keyword>
<feature type="transmembrane region" description="Helical" evidence="8">
    <location>
        <begin position="156"/>
        <end position="178"/>
    </location>
</feature>
<feature type="transmembrane region" description="Helical" evidence="8">
    <location>
        <begin position="288"/>
        <end position="308"/>
    </location>
</feature>
<evidence type="ECO:0000256" key="3">
    <source>
        <dbReference type="ARBA" id="ARBA00022448"/>
    </source>
</evidence>
<dbReference type="Gene3D" id="1.10.3470.10">
    <property type="entry name" value="ABC transporter involved in vitamin B12 uptake, BtuC"/>
    <property type="match status" value="1"/>
</dbReference>
<dbReference type="PANTHER" id="PTHR30472">
    <property type="entry name" value="FERRIC ENTEROBACTIN TRANSPORT SYSTEM PERMEASE PROTEIN"/>
    <property type="match status" value="1"/>
</dbReference>
<evidence type="ECO:0000256" key="4">
    <source>
        <dbReference type="ARBA" id="ARBA00022475"/>
    </source>
</evidence>
<name>A0A923HSI7_9FIRM</name>
<dbReference type="GO" id="GO:0022857">
    <property type="term" value="F:transmembrane transporter activity"/>
    <property type="evidence" value="ECO:0007669"/>
    <property type="project" value="InterPro"/>
</dbReference>
<keyword evidence="7 8" id="KW-0472">Membrane</keyword>
<feature type="transmembrane region" description="Helical" evidence="8">
    <location>
        <begin position="98"/>
        <end position="117"/>
    </location>
</feature>
<feature type="transmembrane region" description="Helical" evidence="8">
    <location>
        <begin position="246"/>
        <end position="268"/>
    </location>
</feature>
<dbReference type="InterPro" id="IPR000522">
    <property type="entry name" value="ABC_transptr_permease_BtuC"/>
</dbReference>
<comment type="caution">
    <text evidence="9">The sequence shown here is derived from an EMBL/GenBank/DDBJ whole genome shotgun (WGS) entry which is preliminary data.</text>
</comment>
<dbReference type="RefSeq" id="WP_148567390.1">
    <property type="nucleotide sequence ID" value="NZ_RXYA01000009.1"/>
</dbReference>
<proteinExistence type="inferred from homology"/>
<evidence type="ECO:0000256" key="1">
    <source>
        <dbReference type="ARBA" id="ARBA00004651"/>
    </source>
</evidence>
<organism evidence="9 10">
    <name type="scientific">Acetobacterium paludosum</name>
    <dbReference type="NCBI Taxonomy" id="52693"/>
    <lineage>
        <taxon>Bacteria</taxon>
        <taxon>Bacillati</taxon>
        <taxon>Bacillota</taxon>
        <taxon>Clostridia</taxon>
        <taxon>Eubacteriales</taxon>
        <taxon>Eubacteriaceae</taxon>
        <taxon>Acetobacterium</taxon>
    </lineage>
</organism>
<dbReference type="EMBL" id="WJBD01000005">
    <property type="protein sequence ID" value="MBC3887894.1"/>
    <property type="molecule type" value="Genomic_DNA"/>
</dbReference>
<evidence type="ECO:0000256" key="8">
    <source>
        <dbReference type="SAM" id="Phobius"/>
    </source>
</evidence>
<dbReference type="SUPFAM" id="SSF81345">
    <property type="entry name" value="ABC transporter involved in vitamin B12 uptake, BtuC"/>
    <property type="match status" value="1"/>
</dbReference>
<keyword evidence="4" id="KW-1003">Cell membrane</keyword>
<reference evidence="9" key="2">
    <citation type="submission" date="2020-10" db="EMBL/GenBank/DDBJ databases">
        <title>Comparative genomics of the Acetobacterium genus.</title>
        <authorList>
            <person name="Marshall C."/>
            <person name="May H."/>
            <person name="Norman S."/>
        </authorList>
    </citation>
    <scope>NUCLEOTIDE SEQUENCE</scope>
    <source>
        <strain evidence="9">DER-2019</strain>
    </source>
</reference>
<dbReference type="Pfam" id="PF01032">
    <property type="entry name" value="FecCD"/>
    <property type="match status" value="1"/>
</dbReference>
<evidence type="ECO:0000256" key="2">
    <source>
        <dbReference type="ARBA" id="ARBA00007935"/>
    </source>
</evidence>
<evidence type="ECO:0000256" key="6">
    <source>
        <dbReference type="ARBA" id="ARBA00022989"/>
    </source>
</evidence>
<feature type="transmembrane region" description="Helical" evidence="8">
    <location>
        <begin position="123"/>
        <end position="144"/>
    </location>
</feature>
<dbReference type="OrthoDB" id="9792889at2"/>
<comment type="similarity">
    <text evidence="2">Belongs to the binding-protein-dependent transport system permease family. FecCD subfamily.</text>
</comment>
<feature type="transmembrane region" description="Helical" evidence="8">
    <location>
        <begin position="198"/>
        <end position="220"/>
    </location>
</feature>
<accession>A0A923HSI7</accession>
<dbReference type="InterPro" id="IPR037294">
    <property type="entry name" value="ABC_BtuC-like"/>
</dbReference>
<feature type="transmembrane region" description="Helical" evidence="8">
    <location>
        <begin position="12"/>
        <end position="31"/>
    </location>
</feature>
<protein>
    <submittedName>
        <fullName evidence="9">Iron chelate uptake ABC transporter family permease subunit</fullName>
    </submittedName>
</protein>
<comment type="subcellular location">
    <subcellularLocation>
        <location evidence="1">Cell membrane</location>
        <topology evidence="1">Multi-pass membrane protein</topology>
    </subcellularLocation>
</comment>
<feature type="transmembrane region" description="Helical" evidence="8">
    <location>
        <begin position="69"/>
        <end position="86"/>
    </location>
</feature>
<evidence type="ECO:0000256" key="5">
    <source>
        <dbReference type="ARBA" id="ARBA00022692"/>
    </source>
</evidence>
<evidence type="ECO:0000313" key="10">
    <source>
        <dbReference type="Proteomes" id="UP000616595"/>
    </source>
</evidence>
<dbReference type="GO" id="GO:0005886">
    <property type="term" value="C:plasma membrane"/>
    <property type="evidence" value="ECO:0007669"/>
    <property type="project" value="UniProtKB-SubCell"/>
</dbReference>
<reference evidence="9" key="1">
    <citation type="submission" date="2019-10" db="EMBL/GenBank/DDBJ databases">
        <authorList>
            <person name="Ross D.E."/>
            <person name="Gulliver D."/>
        </authorList>
    </citation>
    <scope>NUCLEOTIDE SEQUENCE</scope>
    <source>
        <strain evidence="9">DER-2019</strain>
    </source>
</reference>
<gene>
    <name evidence="9" type="ORF">GH810_06180</name>
</gene>
<sequence length="340" mass="36495">MKNSNLGKIARYQIIFILLILALAVALVLSINTGSVNMSVNEIVKIIVLKAQEGSVNSNIIWKIRLPRLLAAAILGGALSVSGFLLQTFFRNPIAGPYVLGISSGAKMFVGFTMIVLMNYVSALPATVVVLAAFIGSLISMGFVMAAARKVSDMSMLLLVGVMIGYICSAITDFFINFAQEKEIANLTNWSMGSFSGIGWSDIQVMTVVVFISLFVVMMLSKPIGAYQLGEGYAQSMGINIKLFRLLLVLFSSLLSATVTAFAGPIAFVGIAVPQIAKILMNTSKPIIIIPATFLTGAVFCVFCDLLARTMFAPTELSIGTVTAFFGAPFVIWLLLKKKK</sequence>
<evidence type="ECO:0000313" key="9">
    <source>
        <dbReference type="EMBL" id="MBC3887894.1"/>
    </source>
</evidence>
<dbReference type="Proteomes" id="UP000616595">
    <property type="component" value="Unassembled WGS sequence"/>
</dbReference>
<dbReference type="PANTHER" id="PTHR30472:SF41">
    <property type="entry name" value="TRANSPORT SYSTEM PERMEASE PROTEIN"/>
    <property type="match status" value="1"/>
</dbReference>
<feature type="transmembrane region" description="Helical" evidence="8">
    <location>
        <begin position="317"/>
        <end position="336"/>
    </location>
</feature>
<keyword evidence="6 8" id="KW-1133">Transmembrane helix</keyword>
<keyword evidence="10" id="KW-1185">Reference proteome</keyword>
<dbReference type="AlphaFoldDB" id="A0A923HSI7"/>
<dbReference type="GO" id="GO:0033214">
    <property type="term" value="P:siderophore-iron import into cell"/>
    <property type="evidence" value="ECO:0007669"/>
    <property type="project" value="TreeGrafter"/>
</dbReference>
<dbReference type="CDD" id="cd06550">
    <property type="entry name" value="TM_ABC_iron-siderophores_like"/>
    <property type="match status" value="1"/>
</dbReference>
<evidence type="ECO:0000256" key="7">
    <source>
        <dbReference type="ARBA" id="ARBA00023136"/>
    </source>
</evidence>
<keyword evidence="3" id="KW-0813">Transport</keyword>